<feature type="domain" description="Large ribosomal subunit protein eL20" evidence="6">
    <location>
        <begin position="98"/>
        <end position="151"/>
    </location>
</feature>
<dbReference type="GO" id="GO:0003735">
    <property type="term" value="F:structural constituent of ribosome"/>
    <property type="evidence" value="ECO:0007669"/>
    <property type="project" value="InterPro"/>
</dbReference>
<dbReference type="HAMAP" id="MF_00273">
    <property type="entry name" value="Ribosomal_eL20"/>
    <property type="match status" value="1"/>
</dbReference>
<evidence type="ECO:0000256" key="1">
    <source>
        <dbReference type="ARBA" id="ARBA00009362"/>
    </source>
</evidence>
<organism evidence="7 8">
    <name type="scientific">Globodera rostochiensis</name>
    <name type="common">Golden nematode worm</name>
    <name type="synonym">Heterodera rostochiensis</name>
    <dbReference type="NCBI Taxonomy" id="31243"/>
    <lineage>
        <taxon>Eukaryota</taxon>
        <taxon>Metazoa</taxon>
        <taxon>Ecdysozoa</taxon>
        <taxon>Nematoda</taxon>
        <taxon>Chromadorea</taxon>
        <taxon>Rhabditida</taxon>
        <taxon>Tylenchina</taxon>
        <taxon>Tylenchomorpha</taxon>
        <taxon>Tylenchoidea</taxon>
        <taxon>Heteroderidae</taxon>
        <taxon>Heteroderinae</taxon>
        <taxon>Globodera</taxon>
    </lineage>
</organism>
<comment type="similarity">
    <text evidence="1">Belongs to the eukaryotic ribosomal protein eL20 family.</text>
</comment>
<evidence type="ECO:0000256" key="2">
    <source>
        <dbReference type="ARBA" id="ARBA00022980"/>
    </source>
</evidence>
<protein>
    <recommendedName>
        <fullName evidence="4">Large ribosomal subunit protein eL20</fullName>
    </recommendedName>
    <alternativeName>
        <fullName evidence="5">60S ribosomal protein L18a</fullName>
    </alternativeName>
</protein>
<dbReference type="InterPro" id="IPR023573">
    <property type="entry name" value="Ribosomal_eL20_dom"/>
</dbReference>
<evidence type="ECO:0000313" key="8">
    <source>
        <dbReference type="WBParaSite" id="Gr19_v10_g8766.t1"/>
    </source>
</evidence>
<name>A0A914ICY9_GLORO</name>
<dbReference type="GO" id="GO:0006412">
    <property type="term" value="P:translation"/>
    <property type="evidence" value="ECO:0007669"/>
    <property type="project" value="InterPro"/>
</dbReference>
<proteinExistence type="inferred from homology"/>
<keyword evidence="7" id="KW-1185">Reference proteome</keyword>
<reference evidence="8" key="1">
    <citation type="submission" date="2022-11" db="UniProtKB">
        <authorList>
            <consortium name="WormBaseParasite"/>
        </authorList>
    </citation>
    <scope>IDENTIFICATION</scope>
</reference>
<evidence type="ECO:0000256" key="3">
    <source>
        <dbReference type="ARBA" id="ARBA00023274"/>
    </source>
</evidence>
<dbReference type="InterPro" id="IPR028877">
    <property type="entry name" value="Ribosomal_eL20"/>
</dbReference>
<dbReference type="AlphaFoldDB" id="A0A914ICY9"/>
<dbReference type="SUPFAM" id="SSF160374">
    <property type="entry name" value="RplX-like"/>
    <property type="match status" value="1"/>
</dbReference>
<accession>A0A914ICY9</accession>
<dbReference type="Pfam" id="PF01775">
    <property type="entry name" value="Ribosomal_L18A"/>
    <property type="match status" value="1"/>
</dbReference>
<evidence type="ECO:0000256" key="4">
    <source>
        <dbReference type="ARBA" id="ARBA00035220"/>
    </source>
</evidence>
<dbReference type="Gene3D" id="3.10.20.10">
    <property type="match status" value="2"/>
</dbReference>
<dbReference type="InterPro" id="IPR021138">
    <property type="entry name" value="Ribosomal_eL20_eukaryotes"/>
</dbReference>
<dbReference type="GO" id="GO:0005840">
    <property type="term" value="C:ribosome"/>
    <property type="evidence" value="ECO:0007669"/>
    <property type="project" value="UniProtKB-KW"/>
</dbReference>
<dbReference type="PANTHER" id="PTHR10052">
    <property type="entry name" value="60S RIBOSOMAL PROTEIN L18A"/>
    <property type="match status" value="1"/>
</dbReference>
<dbReference type="GO" id="GO:1990904">
    <property type="term" value="C:ribonucleoprotein complex"/>
    <property type="evidence" value="ECO:0007669"/>
    <property type="project" value="UniProtKB-KW"/>
</dbReference>
<dbReference type="Proteomes" id="UP000887572">
    <property type="component" value="Unplaced"/>
</dbReference>
<sequence>MRTYSSYKLLELGFCKNRNKETNFVEFLQEKILKTAISNAHQSIRRNIKEMVIFASNHVVAKSRFWYFTSMLRRVKKTHGEIVSCQEVFEKKPGSVKNFGIWLRYDSRTGHHNMYREYRDVTEAGAVTQCYRDMGARHRAQADRIQIIKVQTIKVADCKRAGVKQFQDSKIKFPLPHRVNAKRRKMAPFTTQRPRTHFA</sequence>
<evidence type="ECO:0000313" key="7">
    <source>
        <dbReference type="Proteomes" id="UP000887572"/>
    </source>
</evidence>
<keyword evidence="2" id="KW-0689">Ribosomal protein</keyword>
<dbReference type="FunFam" id="3.10.20.10:FF:000001">
    <property type="entry name" value="60S ribosomal protein L18a"/>
    <property type="match status" value="1"/>
</dbReference>
<dbReference type="WBParaSite" id="Gr19_v10_g8766.t1">
    <property type="protein sequence ID" value="Gr19_v10_g8766.t1"/>
    <property type="gene ID" value="Gr19_v10_g8766"/>
</dbReference>
<evidence type="ECO:0000256" key="5">
    <source>
        <dbReference type="ARBA" id="ARBA00035392"/>
    </source>
</evidence>
<evidence type="ECO:0000259" key="6">
    <source>
        <dbReference type="Pfam" id="PF01775"/>
    </source>
</evidence>
<keyword evidence="3" id="KW-0687">Ribonucleoprotein</keyword>